<dbReference type="Gene3D" id="3.40.50.1820">
    <property type="entry name" value="alpha/beta hydrolase"/>
    <property type="match status" value="1"/>
</dbReference>
<sequence>MTIGCLFIHGFGGAPYELDPLYEEIKKHTDWMLKIPVHPGHDEGESLKEREYTKWVNRTEEDLKELKESCDTIYLIGYSMGGVMAAYLSTRHKVDKLILLSTSAHYIDVSQIAEDIWNMVKDGLRGNLMENDLFQRYIRRMGSAPMSASIKFQNLADEFRPYFEKVQTYGLPRDLNKATS</sequence>
<gene>
    <name evidence="2" type="ORF">HM131_18520</name>
</gene>
<feature type="domain" description="AB hydrolase-1" evidence="1">
    <location>
        <begin position="6"/>
        <end position="139"/>
    </location>
</feature>
<dbReference type="EMBL" id="CP020772">
    <property type="protein sequence ID" value="ARI78713.1"/>
    <property type="molecule type" value="Genomic_DNA"/>
</dbReference>
<dbReference type="RefSeq" id="WP_085031172.1">
    <property type="nucleotide sequence ID" value="NZ_CP020772.1"/>
</dbReference>
<dbReference type="AlphaFoldDB" id="A0A1W5ZZJ7"/>
<accession>A0A1W5ZZJ7</accession>
<dbReference type="SUPFAM" id="SSF53474">
    <property type="entry name" value="alpha/beta-Hydrolases"/>
    <property type="match status" value="1"/>
</dbReference>
<dbReference type="InterPro" id="IPR029058">
    <property type="entry name" value="AB_hydrolase_fold"/>
</dbReference>
<evidence type="ECO:0000259" key="1">
    <source>
        <dbReference type="Pfam" id="PF00561"/>
    </source>
</evidence>
<dbReference type="Proteomes" id="UP000192527">
    <property type="component" value="Chromosome"/>
</dbReference>
<protein>
    <recommendedName>
        <fullName evidence="1">AB hydrolase-1 domain-containing protein</fullName>
    </recommendedName>
</protein>
<organism evidence="2 3">
    <name type="scientific">Halobacillus mangrovi</name>
    <dbReference type="NCBI Taxonomy" id="402384"/>
    <lineage>
        <taxon>Bacteria</taxon>
        <taxon>Bacillati</taxon>
        <taxon>Bacillota</taxon>
        <taxon>Bacilli</taxon>
        <taxon>Bacillales</taxon>
        <taxon>Bacillaceae</taxon>
        <taxon>Halobacillus</taxon>
    </lineage>
</organism>
<dbReference type="InterPro" id="IPR000073">
    <property type="entry name" value="AB_hydrolase_1"/>
</dbReference>
<keyword evidence="3" id="KW-1185">Reference proteome</keyword>
<reference evidence="2 3" key="1">
    <citation type="submission" date="2017-04" db="EMBL/GenBank/DDBJ databases">
        <title>The whole genome sequencing and assembly of Halobacillus mangrovi strain.</title>
        <authorList>
            <person name="Lee S.-J."/>
            <person name="Park M.-K."/>
            <person name="Kim J.-Y."/>
            <person name="Lee Y.-J."/>
            <person name="Yi H."/>
            <person name="Bahn Y.-S."/>
            <person name="Kim J.F."/>
            <person name="Lee D.-W."/>
        </authorList>
    </citation>
    <scope>NUCLEOTIDE SEQUENCE [LARGE SCALE GENOMIC DNA]</scope>
    <source>
        <strain evidence="2 3">KTB 131</strain>
    </source>
</reference>
<evidence type="ECO:0000313" key="2">
    <source>
        <dbReference type="EMBL" id="ARI78713.1"/>
    </source>
</evidence>
<dbReference type="KEGG" id="hmn:HM131_18520"/>
<name>A0A1W5ZZJ7_9BACI</name>
<proteinExistence type="predicted"/>
<dbReference type="OrthoDB" id="9786110at2"/>
<dbReference type="Pfam" id="PF00561">
    <property type="entry name" value="Abhydrolase_1"/>
    <property type="match status" value="1"/>
</dbReference>
<evidence type="ECO:0000313" key="3">
    <source>
        <dbReference type="Proteomes" id="UP000192527"/>
    </source>
</evidence>
<dbReference type="STRING" id="402384.HM131_18520"/>